<dbReference type="AlphaFoldDB" id="A0A9W9ZPV0"/>
<dbReference type="EMBL" id="MU825881">
    <property type="protein sequence ID" value="KAJ7385280.1"/>
    <property type="molecule type" value="Genomic_DNA"/>
</dbReference>
<accession>A0A9W9ZPV0</accession>
<comment type="caution">
    <text evidence="2">The sequence shown here is derived from an EMBL/GenBank/DDBJ whole genome shotgun (WGS) entry which is preliminary data.</text>
</comment>
<evidence type="ECO:0000256" key="1">
    <source>
        <dbReference type="SAM" id="MobiDB-lite"/>
    </source>
</evidence>
<protein>
    <submittedName>
        <fullName evidence="2">Uncharacterized protein</fullName>
    </submittedName>
</protein>
<reference evidence="2" key="1">
    <citation type="submission" date="2023-01" db="EMBL/GenBank/DDBJ databases">
        <title>Genome assembly of the deep-sea coral Lophelia pertusa.</title>
        <authorList>
            <person name="Herrera S."/>
            <person name="Cordes E."/>
        </authorList>
    </citation>
    <scope>NUCLEOTIDE SEQUENCE</scope>
    <source>
        <strain evidence="2">USNM1676648</strain>
        <tissue evidence="2">Polyp</tissue>
    </source>
</reference>
<feature type="region of interest" description="Disordered" evidence="1">
    <location>
        <begin position="101"/>
        <end position="138"/>
    </location>
</feature>
<proteinExistence type="predicted"/>
<gene>
    <name evidence="2" type="ORF">OS493_016351</name>
</gene>
<evidence type="ECO:0000313" key="2">
    <source>
        <dbReference type="EMBL" id="KAJ7385280.1"/>
    </source>
</evidence>
<dbReference type="Proteomes" id="UP001163046">
    <property type="component" value="Unassembled WGS sequence"/>
</dbReference>
<organism evidence="2 3">
    <name type="scientific">Desmophyllum pertusum</name>
    <dbReference type="NCBI Taxonomy" id="174260"/>
    <lineage>
        <taxon>Eukaryota</taxon>
        <taxon>Metazoa</taxon>
        <taxon>Cnidaria</taxon>
        <taxon>Anthozoa</taxon>
        <taxon>Hexacorallia</taxon>
        <taxon>Scleractinia</taxon>
        <taxon>Caryophylliina</taxon>
        <taxon>Caryophylliidae</taxon>
        <taxon>Desmophyllum</taxon>
    </lineage>
</organism>
<keyword evidence="3" id="KW-1185">Reference proteome</keyword>
<dbReference type="OrthoDB" id="5988940at2759"/>
<name>A0A9W9ZPV0_9CNID</name>
<sequence>MALLYPGYKSYFNRFRTKPFHTEYTTRYCNSEAPVLYSQVPKYTWNEPRRPAVATRHELDGATKLTHLRPPFAARMTSYEPEGKYLQYLGVKTPRGEATLLGRSGSSEKKVNFSVKPPDVATNLNTSPPTERGSSREEFVEDHGLQMLKMSSTQTARNATTSAKQVQLERSLCTSSPLEPSPSLSRIASSFSVARARKFGKAHQTLTRHQHLEEVMTSRPSDRDERRILGRVAPRPSTLLSKHPKDVRYVRDTCFFQPTQERKRHYYIVNPNWFSEQRVTIPKNNVFS</sequence>
<evidence type="ECO:0000313" key="3">
    <source>
        <dbReference type="Proteomes" id="UP001163046"/>
    </source>
</evidence>